<feature type="region of interest" description="Disordered" evidence="1">
    <location>
        <begin position="30"/>
        <end position="110"/>
    </location>
</feature>
<organism evidence="3 4">
    <name type="scientific">Arabidopsis suecica</name>
    <name type="common">Swedish thale-cress</name>
    <name type="synonym">Cardaminopsis suecica</name>
    <dbReference type="NCBI Taxonomy" id="45249"/>
    <lineage>
        <taxon>Eukaryota</taxon>
        <taxon>Viridiplantae</taxon>
        <taxon>Streptophyta</taxon>
        <taxon>Embryophyta</taxon>
        <taxon>Tracheophyta</taxon>
        <taxon>Spermatophyta</taxon>
        <taxon>Magnoliopsida</taxon>
        <taxon>eudicotyledons</taxon>
        <taxon>Gunneridae</taxon>
        <taxon>Pentapetalae</taxon>
        <taxon>rosids</taxon>
        <taxon>malvids</taxon>
        <taxon>Brassicales</taxon>
        <taxon>Brassicaceae</taxon>
        <taxon>Camelineae</taxon>
        <taxon>Arabidopsis</taxon>
    </lineage>
</organism>
<dbReference type="CDD" id="cd00303">
    <property type="entry name" value="retropepsin_like"/>
    <property type="match status" value="1"/>
</dbReference>
<dbReference type="OrthoDB" id="1112103at2759"/>
<dbReference type="InterPro" id="IPR004312">
    <property type="entry name" value="ATHILA_Orf1_C"/>
</dbReference>
<dbReference type="Proteomes" id="UP000694251">
    <property type="component" value="Unassembled WGS sequence"/>
</dbReference>
<keyword evidence="4" id="KW-1185">Reference proteome</keyword>
<proteinExistence type="predicted"/>
<evidence type="ECO:0000256" key="1">
    <source>
        <dbReference type="SAM" id="MobiDB-lite"/>
    </source>
</evidence>
<evidence type="ECO:0000313" key="3">
    <source>
        <dbReference type="EMBL" id="KAG7531203.1"/>
    </source>
</evidence>
<name>A0A8T1XHM0_ARASU</name>
<evidence type="ECO:0000259" key="2">
    <source>
        <dbReference type="Pfam" id="PF03078"/>
    </source>
</evidence>
<feature type="domain" description="Arabidopsis retrotransposon Orf1 C-terminal" evidence="2">
    <location>
        <begin position="175"/>
        <end position="485"/>
    </location>
</feature>
<dbReference type="PANTHER" id="PTHR33067:SF31">
    <property type="entry name" value="RNA-DIRECTED DNA POLYMERASE"/>
    <property type="match status" value="1"/>
</dbReference>
<dbReference type="PANTHER" id="PTHR33067">
    <property type="entry name" value="RNA-DIRECTED DNA POLYMERASE-RELATED"/>
    <property type="match status" value="1"/>
</dbReference>
<dbReference type="Pfam" id="PF03078">
    <property type="entry name" value="ATHILA"/>
    <property type="match status" value="2"/>
</dbReference>
<comment type="caution">
    <text evidence="3">The sequence shown here is derived from an EMBL/GenBank/DDBJ whole genome shotgun (WGS) entry which is preliminary data.</text>
</comment>
<feature type="compositionally biased region" description="Basic and acidic residues" evidence="1">
    <location>
        <begin position="52"/>
        <end position="85"/>
    </location>
</feature>
<accession>A0A8T1XHM0</accession>
<dbReference type="AlphaFoldDB" id="A0A8T1XHM0"/>
<feature type="non-terminal residue" evidence="3">
    <location>
        <position position="1"/>
    </location>
</feature>
<sequence>RKSSSRARRSSVDHEEVEVFDMCGMTERQIRQARRAQRSSLVQRGSSSRSTMQREEVARGKRVVEAEEEHHEEAPFEEAVSKEEVEIIGDDTPTPVGRRNRPRRKREPTPSEYYQYLKELKFEGTRYPHKETMQELGIYGDVEYLMELANLATFMSCQLGDTKRRAANSLQPSRDVEYTLDICHLDTIFGFPSGEGIRQDYDQEELKSLWKTIPGLKPFLPTKSKSSSIRNPMIRYLHQCIANILFPKKATGFVSEEELCMIYQSLVFILRETRDGKKMAGDRADTSFSVVLLDHLLSYKEYAATIHRSGICGSLCVGGLLTPILGAVGMKFGAPDMLPKFIDLDYLKGKDFLEKTTPADRYLFKFNHSELGPSLLPLPCENQTSVKTRRNINFMPSPSALNIDIGGAREDKPEYSPADYEQHETSEQEQAHYEEGANQGGDEFAEVHKKLGVLEELENLHSKTMKGFKKKMRTMKKSLKSMAAQLKDFQSKPRPPSPTPEVRRTGSTSSAARRAERIDQPRASSFDPREVISELREPRSRFKIEKLKKEQNQEMISSASTQETYKKKVIQEKLDDPGSFTLPCSLGPLTFNRCLCDLGASVSLMPLSTAKRLGIIEFKFCNLALLLADGSVAHPHGLIENLPVKIGNVEIPTDFVVLDVDEKGKDPLILGRPFLASAGAVIDVRNGKINLNLEKGIKMKFDIREASRKSTTGAQA</sequence>
<feature type="region of interest" description="Disordered" evidence="1">
    <location>
        <begin position="476"/>
        <end position="532"/>
    </location>
</feature>
<dbReference type="EMBL" id="JAEFBJ010000054">
    <property type="protein sequence ID" value="KAG7531203.1"/>
    <property type="molecule type" value="Genomic_DNA"/>
</dbReference>
<reference evidence="3 4" key="1">
    <citation type="submission" date="2020-12" db="EMBL/GenBank/DDBJ databases">
        <title>Concerted genomic and epigenomic changes stabilize Arabidopsis allopolyploids.</title>
        <authorList>
            <person name="Chen Z."/>
        </authorList>
    </citation>
    <scope>NUCLEOTIDE SEQUENCE [LARGE SCALE GENOMIC DNA]</scope>
    <source>
        <strain evidence="3">As9502</strain>
        <tissue evidence="3">Leaf</tissue>
    </source>
</reference>
<feature type="region of interest" description="Disordered" evidence="1">
    <location>
        <begin position="403"/>
        <end position="435"/>
    </location>
</feature>
<protein>
    <recommendedName>
        <fullName evidence="2">Arabidopsis retrotransposon Orf1 C-terminal domain-containing protein</fullName>
    </recommendedName>
</protein>
<gene>
    <name evidence="3" type="ORF">ISN44_Un54g000010</name>
</gene>
<feature type="compositionally biased region" description="Basic and acidic residues" evidence="1">
    <location>
        <begin position="407"/>
        <end position="435"/>
    </location>
</feature>
<feature type="compositionally biased region" description="Low complexity" evidence="1">
    <location>
        <begin position="38"/>
        <end position="50"/>
    </location>
</feature>
<evidence type="ECO:0000313" key="4">
    <source>
        <dbReference type="Proteomes" id="UP000694251"/>
    </source>
</evidence>
<feature type="domain" description="Arabidopsis retrotransposon Orf1 C-terminal" evidence="2">
    <location>
        <begin position="52"/>
        <end position="161"/>
    </location>
</feature>